<dbReference type="PANTHER" id="PTHR10067:SF9">
    <property type="entry name" value="PHOSPHATIDYLSERINE DECARBOXYLASE FAMILY PROTEIN (AFU_ORTHOLOGUE AFUA_7G01730)"/>
    <property type="match status" value="1"/>
</dbReference>
<evidence type="ECO:0000256" key="2">
    <source>
        <dbReference type="ARBA" id="ARBA00023239"/>
    </source>
</evidence>
<dbReference type="GO" id="GO:0006646">
    <property type="term" value="P:phosphatidylethanolamine biosynthetic process"/>
    <property type="evidence" value="ECO:0007669"/>
    <property type="project" value="TreeGrafter"/>
</dbReference>
<dbReference type="GO" id="GO:0005739">
    <property type="term" value="C:mitochondrion"/>
    <property type="evidence" value="ECO:0007669"/>
    <property type="project" value="TreeGrafter"/>
</dbReference>
<dbReference type="PANTHER" id="PTHR10067">
    <property type="entry name" value="PHOSPHATIDYLSERINE DECARBOXYLASE"/>
    <property type="match status" value="1"/>
</dbReference>
<sequence length="113" mass="12205">MSHNYPEPDPSGPNLSQLYLASVATRALIFIESNYKPLGLVCFIAIGMNEISSCEVTVKAGDSVTKGEEIGMFHMGGSAFCLLFENGVDLKFEDLPTGSTLFKLNSRLAEVLV</sequence>
<evidence type="ECO:0000313" key="4">
    <source>
        <dbReference type="Proteomes" id="UP000231358"/>
    </source>
</evidence>
<dbReference type="EMBL" id="NEXV01000140">
    <property type="protein sequence ID" value="PIG87713.1"/>
    <property type="molecule type" value="Genomic_DNA"/>
</dbReference>
<name>A0A2G7G4H5_9EURO</name>
<dbReference type="Pfam" id="PF02666">
    <property type="entry name" value="PS_Dcarbxylase"/>
    <property type="match status" value="1"/>
</dbReference>
<reference evidence="3 4" key="1">
    <citation type="submission" date="2017-05" db="EMBL/GenBank/DDBJ databases">
        <title>Genome sequence for an aflatoxigenic pathogen of Argentinian peanut, Aspergillus arachidicola.</title>
        <authorList>
            <person name="Moore G."/>
            <person name="Beltz S.B."/>
            <person name="Mack B.M."/>
        </authorList>
    </citation>
    <scope>NUCLEOTIDE SEQUENCE [LARGE SCALE GENOMIC DNA]</scope>
    <source>
        <strain evidence="3 4">CBS 117610</strain>
    </source>
</reference>
<gene>
    <name evidence="3" type="ORF">AARAC_000733</name>
</gene>
<dbReference type="AlphaFoldDB" id="A0A2G7G4H5"/>
<dbReference type="GO" id="GO:0004609">
    <property type="term" value="F:phosphatidylserine decarboxylase activity"/>
    <property type="evidence" value="ECO:0007669"/>
    <property type="project" value="InterPro"/>
</dbReference>
<protein>
    <submittedName>
        <fullName evidence="3">Phosphatidylserine decarboxylase</fullName>
    </submittedName>
</protein>
<evidence type="ECO:0000313" key="3">
    <source>
        <dbReference type="EMBL" id="PIG87713.1"/>
    </source>
</evidence>
<evidence type="ECO:0000256" key="1">
    <source>
        <dbReference type="ARBA" id="ARBA00022793"/>
    </source>
</evidence>
<organism evidence="3 4">
    <name type="scientific">Aspergillus arachidicola</name>
    <dbReference type="NCBI Taxonomy" id="656916"/>
    <lineage>
        <taxon>Eukaryota</taxon>
        <taxon>Fungi</taxon>
        <taxon>Dikarya</taxon>
        <taxon>Ascomycota</taxon>
        <taxon>Pezizomycotina</taxon>
        <taxon>Eurotiomycetes</taxon>
        <taxon>Eurotiomycetidae</taxon>
        <taxon>Eurotiales</taxon>
        <taxon>Aspergillaceae</taxon>
        <taxon>Aspergillus</taxon>
        <taxon>Aspergillus subgen. Circumdati</taxon>
    </lineage>
</organism>
<comment type="caution">
    <text evidence="3">The sequence shown here is derived from an EMBL/GenBank/DDBJ whole genome shotgun (WGS) entry which is preliminary data.</text>
</comment>
<dbReference type="InterPro" id="IPR003817">
    <property type="entry name" value="PS_Dcarbxylase"/>
</dbReference>
<dbReference type="STRING" id="656916.A0A2G7G4H5"/>
<accession>A0A2G7G4H5</accession>
<dbReference type="Proteomes" id="UP000231358">
    <property type="component" value="Unassembled WGS sequence"/>
</dbReference>
<keyword evidence="1" id="KW-0210">Decarboxylase</keyword>
<proteinExistence type="predicted"/>
<keyword evidence="4" id="KW-1185">Reference proteome</keyword>
<keyword evidence="2" id="KW-0456">Lyase</keyword>